<reference evidence="1" key="1">
    <citation type="journal article" date="2016" name="Appl. Environ. Microbiol.">
        <title>Lack of Overt Genome Reduction in the Bryostatin-Producing Bryozoan Symbiont "Candidatus Endobugula sertula".</title>
        <authorList>
            <person name="Miller I.J."/>
            <person name="Vanee N."/>
            <person name="Fong S.S."/>
            <person name="Lim-Fong G.E."/>
            <person name="Kwan J.C."/>
        </authorList>
    </citation>
    <scope>NUCLEOTIDE SEQUENCE [LARGE SCALE GENOMIC DNA]</scope>
    <source>
        <strain evidence="1">AB1-4</strain>
    </source>
</reference>
<evidence type="ECO:0000313" key="1">
    <source>
        <dbReference type="EMBL" id="ODS23089.1"/>
    </source>
</evidence>
<name>A0A1D2QNC8_9GAMM</name>
<dbReference type="InterPro" id="IPR021363">
    <property type="entry name" value="DUF2835"/>
</dbReference>
<accession>A0A1D2QNC8</accession>
<dbReference type="Pfam" id="PF11197">
    <property type="entry name" value="DUF2835"/>
    <property type="match status" value="1"/>
</dbReference>
<dbReference type="EMBL" id="MDLC01000040">
    <property type="protein sequence ID" value="ODS23089.1"/>
    <property type="molecule type" value="Genomic_DNA"/>
</dbReference>
<gene>
    <name evidence="1" type="ORF">AB835_10785</name>
</gene>
<dbReference type="STRING" id="62101.AB835_10785"/>
<evidence type="ECO:0008006" key="2">
    <source>
        <dbReference type="Google" id="ProtNLM"/>
    </source>
</evidence>
<organism evidence="1">
    <name type="scientific">Candidatus Endobugula sertula</name>
    <name type="common">Bugula neritina bacterial symbiont</name>
    <dbReference type="NCBI Taxonomy" id="62101"/>
    <lineage>
        <taxon>Bacteria</taxon>
        <taxon>Pseudomonadati</taxon>
        <taxon>Pseudomonadota</taxon>
        <taxon>Gammaproteobacteria</taxon>
        <taxon>Cellvibrionales</taxon>
        <taxon>Cellvibrionaceae</taxon>
        <taxon>Candidatus Endobugula</taxon>
    </lineage>
</organism>
<dbReference type="AlphaFoldDB" id="A0A1D2QNC8"/>
<protein>
    <recommendedName>
        <fullName evidence="2">Topoisomerase II</fullName>
    </recommendedName>
</protein>
<comment type="caution">
    <text evidence="1">The sequence shown here is derived from an EMBL/GenBank/DDBJ whole genome shotgun (WGS) entry which is preliminary data.</text>
</comment>
<dbReference type="Proteomes" id="UP000242502">
    <property type="component" value="Unassembled WGS sequence"/>
</dbReference>
<sequence length="73" mass="8333">MNKQVLISISISADEYLRVYQGSAKTVSTLDRQGKRVRFPVNILQPYITHNGVSGVFAIEFDENNKFKRIARC</sequence>
<proteinExistence type="predicted"/>